<dbReference type="Gene3D" id="2.60.120.970">
    <property type="match status" value="1"/>
</dbReference>
<evidence type="ECO:0000313" key="4">
    <source>
        <dbReference type="Proteomes" id="UP000593567"/>
    </source>
</evidence>
<dbReference type="AlphaFoldDB" id="A0A7J7K3K3"/>
<protein>
    <submittedName>
        <fullName evidence="3">BMP3</fullName>
    </submittedName>
</protein>
<dbReference type="OrthoDB" id="5987191at2759"/>
<feature type="chain" id="PRO_5029846246" evidence="2">
    <location>
        <begin position="21"/>
        <end position="339"/>
    </location>
</feature>
<name>A0A7J7K3K3_BUGNE</name>
<comment type="caution">
    <text evidence="3">The sequence shown here is derived from an EMBL/GenBank/DDBJ whole genome shotgun (WGS) entry which is preliminary data.</text>
</comment>
<keyword evidence="2" id="KW-0732">Signal</keyword>
<organism evidence="3 4">
    <name type="scientific">Bugula neritina</name>
    <name type="common">Brown bryozoan</name>
    <name type="synonym">Sertularia neritina</name>
    <dbReference type="NCBI Taxonomy" id="10212"/>
    <lineage>
        <taxon>Eukaryota</taxon>
        <taxon>Metazoa</taxon>
        <taxon>Spiralia</taxon>
        <taxon>Lophotrochozoa</taxon>
        <taxon>Bryozoa</taxon>
        <taxon>Gymnolaemata</taxon>
        <taxon>Cheilostomatida</taxon>
        <taxon>Flustrina</taxon>
        <taxon>Buguloidea</taxon>
        <taxon>Bugulidae</taxon>
        <taxon>Bugula</taxon>
    </lineage>
</organism>
<keyword evidence="4" id="KW-1185">Reference proteome</keyword>
<feature type="signal peptide" evidence="2">
    <location>
        <begin position="1"/>
        <end position="20"/>
    </location>
</feature>
<evidence type="ECO:0000256" key="1">
    <source>
        <dbReference type="SAM" id="MobiDB-lite"/>
    </source>
</evidence>
<evidence type="ECO:0000256" key="2">
    <source>
        <dbReference type="SAM" id="SignalP"/>
    </source>
</evidence>
<gene>
    <name evidence="3" type="ORF">EB796_009553</name>
</gene>
<evidence type="ECO:0000313" key="3">
    <source>
        <dbReference type="EMBL" id="KAF6032158.1"/>
    </source>
</evidence>
<feature type="region of interest" description="Disordered" evidence="1">
    <location>
        <begin position="302"/>
        <end position="322"/>
    </location>
</feature>
<sequence length="339" mass="38692">MTYWKITILHLITLITICSADKTIPRKMKQLYKQYRHRGLMEDDLNTIKCISPTKGYSSSLSKILFNLDSLDRLGETLAKAELHFYRRSVEEMKTVQIDISEVSPYYITLVQRLRLSPSGKGWQQIDITKAVKQCTNTINSYNKLGVGFSEVNEDAVAVPVSMPHFLKHHGLPFILLFSKNNRTLEMDQIANQTKLSTEQLMTELGAMINPETGKASKNARRLRRSVHDNKIETSLTDSSETPVVNGSQFNEVTKTAEPDLANSLPTTKKLEPGTFPLKKSARLSTKKRVYQIPKVQYLPWPKEESKKKKQSINSQHPNHHMFPILLKVKSKKCVVENH</sequence>
<accession>A0A7J7K3K3</accession>
<reference evidence="3" key="1">
    <citation type="submission" date="2020-06" db="EMBL/GenBank/DDBJ databases">
        <title>Draft genome of Bugula neritina, a colonial animal packing powerful symbionts and potential medicines.</title>
        <authorList>
            <person name="Rayko M."/>
        </authorList>
    </citation>
    <scope>NUCLEOTIDE SEQUENCE [LARGE SCALE GENOMIC DNA]</scope>
    <source>
        <strain evidence="3">Kwan_BN1</strain>
    </source>
</reference>
<dbReference type="Proteomes" id="UP000593567">
    <property type="component" value="Unassembled WGS sequence"/>
</dbReference>
<dbReference type="EMBL" id="VXIV02001533">
    <property type="protein sequence ID" value="KAF6032158.1"/>
    <property type="molecule type" value="Genomic_DNA"/>
</dbReference>
<proteinExistence type="predicted"/>